<organism evidence="4 5">
    <name type="scientific">Cyphellophora attinorum</name>
    <dbReference type="NCBI Taxonomy" id="1664694"/>
    <lineage>
        <taxon>Eukaryota</taxon>
        <taxon>Fungi</taxon>
        <taxon>Dikarya</taxon>
        <taxon>Ascomycota</taxon>
        <taxon>Pezizomycotina</taxon>
        <taxon>Eurotiomycetes</taxon>
        <taxon>Chaetothyriomycetidae</taxon>
        <taxon>Chaetothyriales</taxon>
        <taxon>Cyphellophoraceae</taxon>
        <taxon>Cyphellophora</taxon>
    </lineage>
</organism>
<protein>
    <submittedName>
        <fullName evidence="4">3-hydroxyacyl-CoA dehydrogenase type-2</fullName>
    </submittedName>
</protein>
<dbReference type="PROSITE" id="PS00061">
    <property type="entry name" value="ADH_SHORT"/>
    <property type="match status" value="1"/>
</dbReference>
<dbReference type="EMBL" id="LFJN01000023">
    <property type="protein sequence ID" value="KPI37610.1"/>
    <property type="molecule type" value="Genomic_DNA"/>
</dbReference>
<keyword evidence="5" id="KW-1185">Reference proteome</keyword>
<dbReference type="OrthoDB" id="1274115at2759"/>
<dbReference type="GeneID" id="28735976"/>
<dbReference type="AlphaFoldDB" id="A0A0N1H5F3"/>
<keyword evidence="1" id="KW-0521">NADP</keyword>
<dbReference type="InterPro" id="IPR036291">
    <property type="entry name" value="NAD(P)-bd_dom_sf"/>
</dbReference>
<accession>A0A0N1H5F3</accession>
<dbReference type="PANTHER" id="PTHR43658">
    <property type="entry name" value="SHORT-CHAIN DEHYDROGENASE/REDUCTASE"/>
    <property type="match status" value="1"/>
</dbReference>
<sequence>MQIKDRTFAISGGSSGLGLATALLLAQHGAYISILDLNPPPSDSSFPEHHILFTSTDVSSTNSLQAALQATLKWTANTSAPLSGVICSAGIGTAGLVLPKQTAANPQHSQRAGETQGGASAQATPYAGASGGNTTNASTKGKVEGGATAQPTPYGGASGSSKTPKTAGPADVPVKYYDMSSFDRTIAINLRGTVDLIRLAVPHMARNEPWGPDGERGIIVVVSSVAAYEGQVGQLAYSASKGAVRSIVLPLARELGQKAGVRVMGVAPGMFETGMTVPKPKPKSATPNAGGKVTAGATAQPTPYGGASGAQKEEKKKPTGARAGVNPEMVNYPVRMGKGEEFARLVKEIVENPMLNGFVVRLDGGVRMPTRL</sequence>
<keyword evidence="2" id="KW-0560">Oxidoreductase</keyword>
<comment type="caution">
    <text evidence="4">The sequence shown here is derived from an EMBL/GenBank/DDBJ whole genome shotgun (WGS) entry which is preliminary data.</text>
</comment>
<proteinExistence type="predicted"/>
<gene>
    <name evidence="4" type="ORF">AB675_3994</name>
</gene>
<dbReference type="PANTHER" id="PTHR43658:SF8">
    <property type="entry name" value="17-BETA-HYDROXYSTEROID DEHYDROGENASE 14-RELATED"/>
    <property type="match status" value="1"/>
</dbReference>
<dbReference type="Gene3D" id="3.40.50.720">
    <property type="entry name" value="NAD(P)-binding Rossmann-like Domain"/>
    <property type="match status" value="2"/>
</dbReference>
<dbReference type="PRINTS" id="PR00081">
    <property type="entry name" value="GDHRDH"/>
</dbReference>
<dbReference type="InterPro" id="IPR002347">
    <property type="entry name" value="SDR_fam"/>
</dbReference>
<dbReference type="RefSeq" id="XP_017997573.1">
    <property type="nucleotide sequence ID" value="XM_018144096.1"/>
</dbReference>
<evidence type="ECO:0000313" key="5">
    <source>
        <dbReference type="Proteomes" id="UP000038010"/>
    </source>
</evidence>
<name>A0A0N1H5F3_9EURO</name>
<evidence type="ECO:0000256" key="2">
    <source>
        <dbReference type="ARBA" id="ARBA00023002"/>
    </source>
</evidence>
<dbReference type="GO" id="GO:0016491">
    <property type="term" value="F:oxidoreductase activity"/>
    <property type="evidence" value="ECO:0007669"/>
    <property type="project" value="UniProtKB-KW"/>
</dbReference>
<evidence type="ECO:0000256" key="3">
    <source>
        <dbReference type="SAM" id="MobiDB-lite"/>
    </source>
</evidence>
<dbReference type="InterPro" id="IPR020904">
    <property type="entry name" value="Sc_DH/Rdtase_CS"/>
</dbReference>
<evidence type="ECO:0000313" key="4">
    <source>
        <dbReference type="EMBL" id="KPI37610.1"/>
    </source>
</evidence>
<evidence type="ECO:0000256" key="1">
    <source>
        <dbReference type="ARBA" id="ARBA00022857"/>
    </source>
</evidence>
<dbReference type="VEuPathDB" id="FungiDB:AB675_3994"/>
<dbReference type="STRING" id="1664694.A0A0N1H5F3"/>
<dbReference type="SUPFAM" id="SSF51735">
    <property type="entry name" value="NAD(P)-binding Rossmann-fold domains"/>
    <property type="match status" value="1"/>
</dbReference>
<dbReference type="Proteomes" id="UP000038010">
    <property type="component" value="Unassembled WGS sequence"/>
</dbReference>
<feature type="compositionally biased region" description="Polar residues" evidence="3">
    <location>
        <begin position="102"/>
        <end position="123"/>
    </location>
</feature>
<reference evidence="4 5" key="1">
    <citation type="submission" date="2015-06" db="EMBL/GenBank/DDBJ databases">
        <title>Draft genome of the ant-associated black yeast Phialophora attae CBS 131958.</title>
        <authorList>
            <person name="Moreno L.F."/>
            <person name="Stielow B.J."/>
            <person name="de Hoog S."/>
            <person name="Vicente V.A."/>
            <person name="Weiss V.A."/>
            <person name="de Vries M."/>
            <person name="Cruz L.M."/>
            <person name="Souza E.M."/>
        </authorList>
    </citation>
    <scope>NUCLEOTIDE SEQUENCE [LARGE SCALE GENOMIC DNA]</scope>
    <source>
        <strain evidence="4 5">CBS 131958</strain>
    </source>
</reference>
<feature type="region of interest" description="Disordered" evidence="3">
    <location>
        <begin position="274"/>
        <end position="326"/>
    </location>
</feature>
<feature type="region of interest" description="Disordered" evidence="3">
    <location>
        <begin position="102"/>
        <end position="169"/>
    </location>
</feature>
<dbReference type="Pfam" id="PF00106">
    <property type="entry name" value="adh_short"/>
    <property type="match status" value="1"/>
</dbReference>